<evidence type="ECO:0000256" key="2">
    <source>
        <dbReference type="SAM" id="MobiDB-lite"/>
    </source>
</evidence>
<keyword evidence="1" id="KW-0175">Coiled coil</keyword>
<feature type="coiled-coil region" evidence="1">
    <location>
        <begin position="268"/>
        <end position="295"/>
    </location>
</feature>
<dbReference type="PANTHER" id="PTHR45615:SF80">
    <property type="entry name" value="GRIP DOMAIN-CONTAINING PROTEIN"/>
    <property type="match status" value="1"/>
</dbReference>
<sequence length="1719" mass="195296">MKREKRERKHRKEFVQFKHDKKQKLEELKASIRVRTDNKNDNSNRGRKRQRSDADRLYALQPEPPRKKVPPLAAAGTSRDDEQRRKVLRKEWLRVLKFEHTHLLLNMVECLMSRKVDRYYLLALQILLIVFPEVDHNAVLETLPAMMRNALEETVERMWIEGPKKVYLDYPAEGSKDERTECWKQRAELYHGIEIGIDSLQVGIFAVCQKGPDGLPPDLHEKVESAEHCSIFTDHFAVNMRRAACVFEMTQLPGREMEFLIFILNEMMKREAETSKKLQEDIDRLKQKTKESDGKLEDLQNFLDGIGTGTTEAISMQNAADELLEEDVDPPSKSSYTNSVLDGFREKVDNYESEIQGLKSARDTFEQELNDMKDKNGSLTTEMEEIRVSRDSLKDENHQLQAQYNAALEEVEELKGTVATSNQKLVDREVTLKEQLEMAQIELKQKQAKSPLQTQDAVDIAQLQDTVNKLTSELAHWNRLYAELFSGGSDTESMMKSQSILELTQGLKCDIEKLVESNSVLKMQADKIEEADRTAELESRNAVLQARVADLEKQFHSPPPDINMSDAVRQQAEGDANDSLHIPGSSAKESVTTTITVEELKKMSEELQDVNSRLETAVQVNASLQTKSAKLENEAEVLKANLHTSEHEIAKLQAQCEGLRYPGLLKPVPQIKGKETFIQDSGTQTMHEAEDARQLKEKIIYIERLESYIKGLDDTAIQEKENYMLIQKQKDDLASQLLDAKHKACKAKMAAAEADRQIAELQATIKAKELIIQELECEVTIKEIEHGSMQKEMDTLLSQRNELQQTASSNKNDYERIKEDMKQQIDQLKKQVQDEKENHKNNLKENERILQEKITSINDLQRQIKASEDNATRERQNQQLMENEKDELASQLCESKKVAEAVAEKLKKEIQDLQGRNLKLKSDVEEQANDHSRKNEEVDKELKDLIERIHNLEDEIKNARASLADKDQELQSMKTAHDISEQVTDLQDTIERKESEILTLKKKATEQAAKQESMRNERENLLSRIADLHQKRNSSKKEHGNSVKRLVVEIAQLWNQLDSQAQSCIEANAELSTSRNEHASQLTKLTESSELTQSRNELYELQNQLQMKDKELARVKMLLGHTEERIKNSQDEMEKRRSIIENLPVSLATLRSTVDDIQGMVSAQQQSTNNSKQNCGSSQPEKGGHNDDSNNFAELRNQIQNLEHSILERCEKDDLEVKVRELQGKIMNLEKSGDLLKADLLIAAARRDAAEAEAAKWVAKHKLLEDRLRKTEVQQLLDAKFKAELDGQESMNRIYEETRIDGSIPALKTEITENNKILSLFFEQYKSDVDQFKSLHRRLETLGAELRDVESRVDNCIGVLGSTSMDHHPHIVNPGIGQPGEKVEWRIAKKVGVLIEKAHLKIRNLESALEAKESEAELAALQSEMAVQEADPMHPCLWEEVPSGPKVATPGSEPDLSFHTPESIHTPIKQHTEGIKGTQYVHQHSAFNPYPPLSLRTYTEPEPAEAKDCQPVKRSVTDRPVLEQRTRGRKTRKPGVFEEDAGAEVDKSLSDLERLRMSILLHHLSAILPPEKASAALGPLTKSGHVYSWAKIGKRNQDQLNTLSGVESAETPETLEIQLHNALAGMKLKRQPLFSGASLQIYVIIFKIFIDIKQNTDAGKHSNPKGRAQSIILPGQDKLTNRPIRTRDARGGPTAKSSGKAGLGLKDVKVIMVRSKLRP</sequence>
<dbReference type="PANTHER" id="PTHR45615">
    <property type="entry name" value="MYOSIN HEAVY CHAIN, NON-MUSCLE"/>
    <property type="match status" value="1"/>
</dbReference>
<feature type="coiled-coil region" evidence="1">
    <location>
        <begin position="341"/>
        <end position="480"/>
    </location>
</feature>
<feature type="compositionally biased region" description="Polar residues" evidence="2">
    <location>
        <begin position="1163"/>
        <end position="1180"/>
    </location>
</feature>
<accession>A0A8H5XQM4</accession>
<protein>
    <submittedName>
        <fullName evidence="3">3-hydroxy-3-methylglutaryl-coenzyme A reductase</fullName>
    </submittedName>
</protein>
<feature type="coiled-coil region" evidence="1">
    <location>
        <begin position="511"/>
        <end position="554"/>
    </location>
</feature>
<proteinExistence type="predicted"/>
<dbReference type="Proteomes" id="UP000544331">
    <property type="component" value="Unassembled WGS sequence"/>
</dbReference>
<feature type="coiled-coil region" evidence="1">
    <location>
        <begin position="1395"/>
        <end position="1431"/>
    </location>
</feature>
<evidence type="ECO:0000313" key="4">
    <source>
        <dbReference type="Proteomes" id="UP000544331"/>
    </source>
</evidence>
<feature type="region of interest" description="Disordered" evidence="2">
    <location>
        <begin position="1680"/>
        <end position="1701"/>
    </location>
</feature>
<feature type="compositionally biased region" description="Basic residues" evidence="2">
    <location>
        <begin position="1"/>
        <end position="12"/>
    </location>
</feature>
<feature type="region of interest" description="Disordered" evidence="2">
    <location>
        <begin position="571"/>
        <end position="591"/>
    </location>
</feature>
<feature type="coiled-coil region" evidence="1">
    <location>
        <begin position="597"/>
        <end position="655"/>
    </location>
</feature>
<comment type="caution">
    <text evidence="3">The sequence shown here is derived from an EMBL/GenBank/DDBJ whole genome shotgun (WGS) entry which is preliminary data.</text>
</comment>
<name>A0A8H5XQM4_9HYPO</name>
<gene>
    <name evidence="3" type="ORF">FMUND_15154</name>
</gene>
<evidence type="ECO:0000313" key="3">
    <source>
        <dbReference type="EMBL" id="KAF5698243.1"/>
    </source>
</evidence>
<dbReference type="OrthoDB" id="5077295at2759"/>
<feature type="region of interest" description="Disordered" evidence="2">
    <location>
        <begin position="1"/>
        <end position="20"/>
    </location>
</feature>
<feature type="coiled-coil region" evidence="1">
    <location>
        <begin position="751"/>
        <end position="1038"/>
    </location>
</feature>
<feature type="region of interest" description="Disordered" evidence="2">
    <location>
        <begin position="1163"/>
        <end position="1191"/>
    </location>
</feature>
<reference evidence="3 4" key="1">
    <citation type="submission" date="2020-05" db="EMBL/GenBank/DDBJ databases">
        <title>Identification and distribution of gene clusters putatively required for synthesis of sphingolipid metabolism inhibitors in phylogenetically diverse species of the filamentous fungus Fusarium.</title>
        <authorList>
            <person name="Kim H.-S."/>
            <person name="Busman M."/>
            <person name="Brown D.W."/>
            <person name="Divon H."/>
            <person name="Uhlig S."/>
            <person name="Proctor R.H."/>
        </authorList>
    </citation>
    <scope>NUCLEOTIDE SEQUENCE [LARGE SCALE GENOMIC DNA]</scope>
    <source>
        <strain evidence="3 4">NRRL 66235</strain>
    </source>
</reference>
<feature type="compositionally biased region" description="Basic and acidic residues" evidence="2">
    <location>
        <begin position="28"/>
        <end position="44"/>
    </location>
</feature>
<keyword evidence="4" id="KW-1185">Reference proteome</keyword>
<evidence type="ECO:0000256" key="1">
    <source>
        <dbReference type="SAM" id="Coils"/>
    </source>
</evidence>
<feature type="region of interest" description="Disordered" evidence="2">
    <location>
        <begin position="28"/>
        <end position="82"/>
    </location>
</feature>
<organism evidence="3 4">
    <name type="scientific">Fusarium mundagurra</name>
    <dbReference type="NCBI Taxonomy" id="1567541"/>
    <lineage>
        <taxon>Eukaryota</taxon>
        <taxon>Fungi</taxon>
        <taxon>Dikarya</taxon>
        <taxon>Ascomycota</taxon>
        <taxon>Pezizomycotina</taxon>
        <taxon>Sordariomycetes</taxon>
        <taxon>Hypocreomycetidae</taxon>
        <taxon>Hypocreales</taxon>
        <taxon>Nectriaceae</taxon>
        <taxon>Fusarium</taxon>
        <taxon>Fusarium fujikuroi species complex</taxon>
    </lineage>
</organism>
<dbReference type="EMBL" id="JAAOAN010000927">
    <property type="protein sequence ID" value="KAF5698243.1"/>
    <property type="molecule type" value="Genomic_DNA"/>
</dbReference>